<feature type="region of interest" description="Disordered" evidence="1">
    <location>
        <begin position="395"/>
        <end position="536"/>
    </location>
</feature>
<dbReference type="InterPro" id="IPR036412">
    <property type="entry name" value="HAD-like_sf"/>
</dbReference>
<dbReference type="Pfam" id="PF03031">
    <property type="entry name" value="NIF"/>
    <property type="match status" value="1"/>
</dbReference>
<dbReference type="InterPro" id="IPR023214">
    <property type="entry name" value="HAD_sf"/>
</dbReference>
<dbReference type="InterPro" id="IPR004274">
    <property type="entry name" value="FCP1_dom"/>
</dbReference>
<dbReference type="AlphaFoldDB" id="A0AAD1Y7B2"/>
<keyword evidence="4" id="KW-1185">Reference proteome</keyword>
<feature type="compositionally biased region" description="Basic residues" evidence="1">
    <location>
        <begin position="413"/>
        <end position="438"/>
    </location>
</feature>
<feature type="compositionally biased region" description="Basic residues" evidence="1">
    <location>
        <begin position="477"/>
        <end position="487"/>
    </location>
</feature>
<name>A0AAD1Y7B2_EUPCR</name>
<feature type="region of interest" description="Disordered" evidence="1">
    <location>
        <begin position="1"/>
        <end position="41"/>
    </location>
</feature>
<dbReference type="NCBIfam" id="TIGR02251">
    <property type="entry name" value="HIF-SF_euk"/>
    <property type="match status" value="1"/>
</dbReference>
<comment type="caution">
    <text evidence="3">The sequence shown here is derived from an EMBL/GenBank/DDBJ whole genome shotgun (WGS) entry which is preliminary data.</text>
</comment>
<reference evidence="3" key="1">
    <citation type="submission" date="2023-07" db="EMBL/GenBank/DDBJ databases">
        <authorList>
            <consortium name="AG Swart"/>
            <person name="Singh M."/>
            <person name="Singh A."/>
            <person name="Seah K."/>
            <person name="Emmerich C."/>
        </authorList>
    </citation>
    <scope>NUCLEOTIDE SEQUENCE</scope>
    <source>
        <strain evidence="3">DP1</strain>
    </source>
</reference>
<feature type="compositionally biased region" description="Acidic residues" evidence="1">
    <location>
        <begin position="17"/>
        <end position="41"/>
    </location>
</feature>
<feature type="compositionally biased region" description="Basic and acidic residues" evidence="1">
    <location>
        <begin position="401"/>
        <end position="412"/>
    </location>
</feature>
<accession>A0AAD1Y7B2</accession>
<dbReference type="PANTHER" id="PTHR12210">
    <property type="entry name" value="DULLARD PROTEIN PHOSPHATASE"/>
    <property type="match status" value="1"/>
</dbReference>
<feature type="region of interest" description="Disordered" evidence="1">
    <location>
        <begin position="289"/>
        <end position="357"/>
    </location>
</feature>
<evidence type="ECO:0000256" key="1">
    <source>
        <dbReference type="SAM" id="MobiDB-lite"/>
    </source>
</evidence>
<organism evidence="3 4">
    <name type="scientific">Euplotes crassus</name>
    <dbReference type="NCBI Taxonomy" id="5936"/>
    <lineage>
        <taxon>Eukaryota</taxon>
        <taxon>Sar</taxon>
        <taxon>Alveolata</taxon>
        <taxon>Ciliophora</taxon>
        <taxon>Intramacronucleata</taxon>
        <taxon>Spirotrichea</taxon>
        <taxon>Hypotrichia</taxon>
        <taxon>Euplotida</taxon>
        <taxon>Euplotidae</taxon>
        <taxon>Moneuplotes</taxon>
    </lineage>
</organism>
<protein>
    <recommendedName>
        <fullName evidence="2">FCP1 homology domain-containing protein</fullName>
    </recommendedName>
</protein>
<dbReference type="PROSITE" id="PS50969">
    <property type="entry name" value="FCP1"/>
    <property type="match status" value="1"/>
</dbReference>
<feature type="domain" description="FCP1 homology" evidence="2">
    <location>
        <begin position="99"/>
        <end position="257"/>
    </location>
</feature>
<evidence type="ECO:0000259" key="2">
    <source>
        <dbReference type="PROSITE" id="PS50969"/>
    </source>
</evidence>
<feature type="region of interest" description="Disordered" evidence="1">
    <location>
        <begin position="630"/>
        <end position="681"/>
    </location>
</feature>
<dbReference type="Gene3D" id="3.40.50.1000">
    <property type="entry name" value="HAD superfamily/HAD-like"/>
    <property type="match status" value="1"/>
</dbReference>
<dbReference type="Proteomes" id="UP001295684">
    <property type="component" value="Unassembled WGS sequence"/>
</dbReference>
<evidence type="ECO:0000313" key="3">
    <source>
        <dbReference type="EMBL" id="CAI2385291.1"/>
    </source>
</evidence>
<feature type="compositionally biased region" description="Basic and acidic residues" evidence="1">
    <location>
        <begin position="324"/>
        <end position="346"/>
    </location>
</feature>
<dbReference type="SUPFAM" id="SSF56784">
    <property type="entry name" value="HAD-like"/>
    <property type="match status" value="1"/>
</dbReference>
<dbReference type="SMART" id="SM00577">
    <property type="entry name" value="CPDc"/>
    <property type="match status" value="1"/>
</dbReference>
<evidence type="ECO:0000313" key="4">
    <source>
        <dbReference type="Proteomes" id="UP001295684"/>
    </source>
</evidence>
<dbReference type="CDD" id="cd07521">
    <property type="entry name" value="HAD_FCP1-like"/>
    <property type="match status" value="1"/>
</dbReference>
<sequence>MDTRKLNKLENQYSQSYDEEGEYYEENEPDELLQENTEDLQPDEEAMVVNEGKSAKNKITSLITQVEKGSSQPNYQQKDEMSEDFFVEDEIVVGPQRESDKGKKTLCLDLDETLVHSSFQYVEGADLVLPVEIDGSVCEVYVLKRPGVDEFLKRLHKHYELIIYTASLSKYADPLLDWLDPKNYCAYRLFREHCTYYNGIFVKDLSRIGRPLKDSMIIDNSPTSYLFHTDCAIPTVSWYDDQSDKELYQLCAILEKISRVDDVRPVLSQFISNNTVNFSEAEKILKIGGPVDRPKSQIPSKGSRNQSSPKQQKDPHRVRPAFTQDERTKMMKANNHSESRTTDQRPPKKTLMTNTWAPSNNNLAEQFQKFTMMNQYKAMGLNNINNEMQKLLSETLSSKNPEGRNYMKDSRRSSKRSRSRGHRANRKSHHSKKRKSPSRGRNDPNHIMLNFMKQSLRSSKSKHRKNYSNNNDTLNRSCKRSRSRRSRANSTPKKGMKYQSMFNRKAGSTRISRKGSAVNSNERCASPKSKRKKASMDYDFTSTNSFTNMLTKDLRPSYGVKSRPKGMSKKSSLIESMIGNANRARDRANQMYSGLTVHTPTPGSTNGFLNDSKLGRELLMKNANNNHQHAYKLSSTGRGKTPHQKPGSPKRRKHSGGKRSHSRPRSSKHGGHSRPTNFQAKFFDPRQLLNCYNMS</sequence>
<feature type="compositionally biased region" description="Basic residues" evidence="1">
    <location>
        <begin position="640"/>
        <end position="672"/>
    </location>
</feature>
<dbReference type="GO" id="GO:0016791">
    <property type="term" value="F:phosphatase activity"/>
    <property type="evidence" value="ECO:0007669"/>
    <property type="project" value="InterPro"/>
</dbReference>
<dbReference type="InterPro" id="IPR050365">
    <property type="entry name" value="TIM50"/>
</dbReference>
<dbReference type="InterPro" id="IPR011948">
    <property type="entry name" value="Dullard_phosphatase"/>
</dbReference>
<feature type="compositionally biased region" description="Polar residues" evidence="1">
    <location>
        <begin position="297"/>
        <end position="310"/>
    </location>
</feature>
<proteinExistence type="predicted"/>
<dbReference type="FunFam" id="3.40.50.1000:FF:000093">
    <property type="entry name" value="NLI interacting factor-like phosphatase family protein"/>
    <property type="match status" value="1"/>
</dbReference>
<gene>
    <name evidence="3" type="ORF">ECRASSUSDP1_LOCUS26846</name>
</gene>
<dbReference type="EMBL" id="CAMPGE010027680">
    <property type="protein sequence ID" value="CAI2385291.1"/>
    <property type="molecule type" value="Genomic_DNA"/>
</dbReference>